<dbReference type="EnsemblPlants" id="Pp3c3_29080V3.2">
    <property type="protein sequence ID" value="PAC:32940172.CDS.1"/>
    <property type="gene ID" value="Pp3c3_29080"/>
</dbReference>
<protein>
    <submittedName>
        <fullName evidence="1 2">Uncharacterized protein</fullName>
    </submittedName>
</protein>
<dbReference type="EMBL" id="ABEU02000003">
    <property type="protein sequence ID" value="PNR58107.1"/>
    <property type="molecule type" value="Genomic_DNA"/>
</dbReference>
<evidence type="ECO:0000313" key="1">
    <source>
        <dbReference type="EMBL" id="PNR58107.1"/>
    </source>
</evidence>
<evidence type="ECO:0000313" key="3">
    <source>
        <dbReference type="Proteomes" id="UP000006727"/>
    </source>
</evidence>
<sequence length="83" mass="9294">MFSYNDIVLLNNVKYSSLHLSGQLGFLEDGYENQELSVIILSHFTSYQLNTFVTSEQKATRSCPHCCSGALATFMKWAEHGGL</sequence>
<keyword evidence="3" id="KW-1185">Reference proteome</keyword>
<reference evidence="2" key="3">
    <citation type="submission" date="2020-12" db="UniProtKB">
        <authorList>
            <consortium name="EnsemblPlants"/>
        </authorList>
    </citation>
    <scope>IDENTIFICATION</scope>
</reference>
<proteinExistence type="predicted"/>
<evidence type="ECO:0000313" key="2">
    <source>
        <dbReference type="EnsemblPlants" id="PAC:32940171.CDS.1"/>
    </source>
</evidence>
<reference evidence="1 3" key="1">
    <citation type="journal article" date="2008" name="Science">
        <title>The Physcomitrella genome reveals evolutionary insights into the conquest of land by plants.</title>
        <authorList>
            <person name="Rensing S."/>
            <person name="Lang D."/>
            <person name="Zimmer A."/>
            <person name="Terry A."/>
            <person name="Salamov A."/>
            <person name="Shapiro H."/>
            <person name="Nishiyama T."/>
            <person name="Perroud P.-F."/>
            <person name="Lindquist E."/>
            <person name="Kamisugi Y."/>
            <person name="Tanahashi T."/>
            <person name="Sakakibara K."/>
            <person name="Fujita T."/>
            <person name="Oishi K."/>
            <person name="Shin-I T."/>
            <person name="Kuroki Y."/>
            <person name="Toyoda A."/>
            <person name="Suzuki Y."/>
            <person name="Hashimoto A."/>
            <person name="Yamaguchi K."/>
            <person name="Sugano A."/>
            <person name="Kohara Y."/>
            <person name="Fujiyama A."/>
            <person name="Anterola A."/>
            <person name="Aoki S."/>
            <person name="Ashton N."/>
            <person name="Barbazuk W.B."/>
            <person name="Barker E."/>
            <person name="Bennetzen J."/>
            <person name="Bezanilla M."/>
            <person name="Blankenship R."/>
            <person name="Cho S.H."/>
            <person name="Dutcher S."/>
            <person name="Estelle M."/>
            <person name="Fawcett J.A."/>
            <person name="Gundlach H."/>
            <person name="Hanada K."/>
            <person name="Heyl A."/>
            <person name="Hicks K.A."/>
            <person name="Hugh J."/>
            <person name="Lohr M."/>
            <person name="Mayer K."/>
            <person name="Melkozernov A."/>
            <person name="Murata T."/>
            <person name="Nelson D."/>
            <person name="Pils B."/>
            <person name="Prigge M."/>
            <person name="Reiss B."/>
            <person name="Renner T."/>
            <person name="Rombauts S."/>
            <person name="Rushton P."/>
            <person name="Sanderfoot A."/>
            <person name="Schween G."/>
            <person name="Shiu S.-H."/>
            <person name="Stueber K."/>
            <person name="Theodoulou F.L."/>
            <person name="Tu H."/>
            <person name="Van de Peer Y."/>
            <person name="Verrier P.J."/>
            <person name="Waters E."/>
            <person name="Wood A."/>
            <person name="Yang L."/>
            <person name="Cove D."/>
            <person name="Cuming A."/>
            <person name="Hasebe M."/>
            <person name="Lucas S."/>
            <person name="Mishler D.B."/>
            <person name="Reski R."/>
            <person name="Grigoriev I."/>
            <person name="Quatrano R.S."/>
            <person name="Boore J.L."/>
        </authorList>
    </citation>
    <scope>NUCLEOTIDE SEQUENCE [LARGE SCALE GENOMIC DNA]</scope>
    <source>
        <strain evidence="2 3">cv. Gransden 2004</strain>
    </source>
</reference>
<dbReference type="Gramene" id="Pp3c3_29080V3.2">
    <property type="protein sequence ID" value="PAC:32940172.CDS.1"/>
    <property type="gene ID" value="Pp3c3_29080"/>
</dbReference>
<dbReference type="Proteomes" id="UP000006727">
    <property type="component" value="Chromosome 3"/>
</dbReference>
<organism evidence="1">
    <name type="scientific">Physcomitrium patens</name>
    <name type="common">Spreading-leaved earth moss</name>
    <name type="synonym">Physcomitrella patens</name>
    <dbReference type="NCBI Taxonomy" id="3218"/>
    <lineage>
        <taxon>Eukaryota</taxon>
        <taxon>Viridiplantae</taxon>
        <taxon>Streptophyta</taxon>
        <taxon>Embryophyta</taxon>
        <taxon>Bryophyta</taxon>
        <taxon>Bryophytina</taxon>
        <taxon>Bryopsida</taxon>
        <taxon>Funariidae</taxon>
        <taxon>Funariales</taxon>
        <taxon>Funariaceae</taxon>
        <taxon>Physcomitrium</taxon>
    </lineage>
</organism>
<dbReference type="Gramene" id="Pp3c3_29080V3.3">
    <property type="protein sequence ID" value="PAC:32940173.CDS.1"/>
    <property type="gene ID" value="Pp3c3_29080"/>
</dbReference>
<dbReference type="EnsemblPlants" id="Pp3c3_29080V3.3">
    <property type="protein sequence ID" value="PAC:32940173.CDS.1"/>
    <property type="gene ID" value="Pp3c3_29080"/>
</dbReference>
<dbReference type="AlphaFoldDB" id="A0A2K1KWD4"/>
<dbReference type="EnsemblPlants" id="Pp3c3_29080V3.1">
    <property type="protein sequence ID" value="PAC:32940171.CDS.1"/>
    <property type="gene ID" value="Pp3c3_29080"/>
</dbReference>
<dbReference type="Gramene" id="Pp3c3_29080V3.1">
    <property type="protein sequence ID" value="PAC:32940171.CDS.1"/>
    <property type="gene ID" value="Pp3c3_29080"/>
</dbReference>
<reference evidence="1 3" key="2">
    <citation type="journal article" date="2018" name="Plant J.">
        <title>The Physcomitrella patens chromosome-scale assembly reveals moss genome structure and evolution.</title>
        <authorList>
            <person name="Lang D."/>
            <person name="Ullrich K.K."/>
            <person name="Murat F."/>
            <person name="Fuchs J."/>
            <person name="Jenkins J."/>
            <person name="Haas F.B."/>
            <person name="Piednoel M."/>
            <person name="Gundlach H."/>
            <person name="Van Bel M."/>
            <person name="Meyberg R."/>
            <person name="Vives C."/>
            <person name="Morata J."/>
            <person name="Symeonidi A."/>
            <person name="Hiss M."/>
            <person name="Muchero W."/>
            <person name="Kamisugi Y."/>
            <person name="Saleh O."/>
            <person name="Blanc G."/>
            <person name="Decker E.L."/>
            <person name="van Gessel N."/>
            <person name="Grimwood J."/>
            <person name="Hayes R.D."/>
            <person name="Graham S.W."/>
            <person name="Gunter L.E."/>
            <person name="McDaniel S.F."/>
            <person name="Hoernstein S.N.W."/>
            <person name="Larsson A."/>
            <person name="Li F.W."/>
            <person name="Perroud P.F."/>
            <person name="Phillips J."/>
            <person name="Ranjan P."/>
            <person name="Rokshar D.S."/>
            <person name="Rothfels C.J."/>
            <person name="Schneider L."/>
            <person name="Shu S."/>
            <person name="Stevenson D.W."/>
            <person name="Thummler F."/>
            <person name="Tillich M."/>
            <person name="Villarreal Aguilar J.C."/>
            <person name="Widiez T."/>
            <person name="Wong G.K."/>
            <person name="Wymore A."/>
            <person name="Zhang Y."/>
            <person name="Zimmer A.D."/>
            <person name="Quatrano R.S."/>
            <person name="Mayer K.F.X."/>
            <person name="Goodstein D."/>
            <person name="Casacuberta J.M."/>
            <person name="Vandepoele K."/>
            <person name="Reski R."/>
            <person name="Cuming A.C."/>
            <person name="Tuskan G.A."/>
            <person name="Maumus F."/>
            <person name="Salse J."/>
            <person name="Schmutz J."/>
            <person name="Rensing S.A."/>
        </authorList>
    </citation>
    <scope>NUCLEOTIDE SEQUENCE [LARGE SCALE GENOMIC DNA]</scope>
    <source>
        <strain evidence="2 3">cv. Gransden 2004</strain>
    </source>
</reference>
<dbReference type="InParanoid" id="A0A2K1KWD4"/>
<name>A0A2K1KWD4_PHYPA</name>
<gene>
    <name evidence="1" type="ORF">PHYPA_005102</name>
</gene>
<accession>A0A2K1KWD4</accession>